<evidence type="ECO:0000259" key="3">
    <source>
        <dbReference type="PROSITE" id="PS50977"/>
    </source>
</evidence>
<dbReference type="OrthoDB" id="9805134at2"/>
<dbReference type="InterPro" id="IPR023772">
    <property type="entry name" value="DNA-bd_HTH_TetR-type_CS"/>
</dbReference>
<dbReference type="EMBL" id="RKHO01000001">
    <property type="protein sequence ID" value="ROR91988.1"/>
    <property type="molecule type" value="Genomic_DNA"/>
</dbReference>
<dbReference type="InterPro" id="IPR001647">
    <property type="entry name" value="HTH_TetR"/>
</dbReference>
<evidence type="ECO:0000313" key="4">
    <source>
        <dbReference type="EMBL" id="ROR91988.1"/>
    </source>
</evidence>
<dbReference type="RefSeq" id="WP_123391606.1">
    <property type="nucleotide sequence ID" value="NZ_RKHO01000001.1"/>
</dbReference>
<dbReference type="PROSITE" id="PS50977">
    <property type="entry name" value="HTH_TETR_2"/>
    <property type="match status" value="1"/>
</dbReference>
<comment type="caution">
    <text evidence="4">The sequence shown here is derived from an EMBL/GenBank/DDBJ whole genome shotgun (WGS) entry which is preliminary data.</text>
</comment>
<dbReference type="Pfam" id="PF21351">
    <property type="entry name" value="TetR_C_41"/>
    <property type="match status" value="1"/>
</dbReference>
<dbReference type="GO" id="GO:0000976">
    <property type="term" value="F:transcription cis-regulatory region binding"/>
    <property type="evidence" value="ECO:0007669"/>
    <property type="project" value="TreeGrafter"/>
</dbReference>
<reference evidence="4 5" key="1">
    <citation type="submission" date="2018-11" db="EMBL/GenBank/DDBJ databases">
        <title>Sequencing the genomes of 1000 actinobacteria strains.</title>
        <authorList>
            <person name="Klenk H.-P."/>
        </authorList>
    </citation>
    <scope>NUCLEOTIDE SEQUENCE [LARGE SCALE GENOMIC DNA]</scope>
    <source>
        <strain evidence="4 5">DSM 12652</strain>
    </source>
</reference>
<dbReference type="InterPro" id="IPR049484">
    <property type="entry name" value="Rv0078-like_C"/>
</dbReference>
<feature type="domain" description="HTH tetR-type" evidence="3">
    <location>
        <begin position="12"/>
        <end position="72"/>
    </location>
</feature>
<dbReference type="PRINTS" id="PR00455">
    <property type="entry name" value="HTHTETR"/>
</dbReference>
<dbReference type="PANTHER" id="PTHR30055:SF223">
    <property type="entry name" value="HTH-TYPE TRANSCRIPTIONAL REGULATOR UIDR"/>
    <property type="match status" value="1"/>
</dbReference>
<gene>
    <name evidence="4" type="ORF">EDD33_2869</name>
</gene>
<accession>A0A3N2CX39</accession>
<proteinExistence type="predicted"/>
<evidence type="ECO:0000256" key="1">
    <source>
        <dbReference type="ARBA" id="ARBA00023125"/>
    </source>
</evidence>
<dbReference type="PROSITE" id="PS01081">
    <property type="entry name" value="HTH_TETR_1"/>
    <property type="match status" value="1"/>
</dbReference>
<dbReference type="InterPro" id="IPR050109">
    <property type="entry name" value="HTH-type_TetR-like_transc_reg"/>
</dbReference>
<dbReference type="AlphaFoldDB" id="A0A3N2CX39"/>
<keyword evidence="1 2" id="KW-0238">DNA-binding</keyword>
<dbReference type="Gene3D" id="1.10.357.10">
    <property type="entry name" value="Tetracycline Repressor, domain 2"/>
    <property type="match status" value="1"/>
</dbReference>
<protein>
    <submittedName>
        <fullName evidence="4">TetR family transcriptional regulator</fullName>
    </submittedName>
</protein>
<name>A0A3N2CX39_9ACTN</name>
<dbReference type="GO" id="GO:0003700">
    <property type="term" value="F:DNA-binding transcription factor activity"/>
    <property type="evidence" value="ECO:0007669"/>
    <property type="project" value="TreeGrafter"/>
</dbReference>
<organism evidence="4 5">
    <name type="scientific">Nocardioides aurantiacus</name>
    <dbReference type="NCBI Taxonomy" id="86796"/>
    <lineage>
        <taxon>Bacteria</taxon>
        <taxon>Bacillati</taxon>
        <taxon>Actinomycetota</taxon>
        <taxon>Actinomycetes</taxon>
        <taxon>Propionibacteriales</taxon>
        <taxon>Nocardioidaceae</taxon>
        <taxon>Nocardioides</taxon>
    </lineage>
</organism>
<feature type="DNA-binding region" description="H-T-H motif" evidence="2">
    <location>
        <begin position="35"/>
        <end position="54"/>
    </location>
</feature>
<dbReference type="PANTHER" id="PTHR30055">
    <property type="entry name" value="HTH-TYPE TRANSCRIPTIONAL REGULATOR RUTR"/>
    <property type="match status" value="1"/>
</dbReference>
<evidence type="ECO:0000256" key="2">
    <source>
        <dbReference type="PROSITE-ProRule" id="PRU00335"/>
    </source>
</evidence>
<dbReference type="InterPro" id="IPR009057">
    <property type="entry name" value="Homeodomain-like_sf"/>
</dbReference>
<dbReference type="Pfam" id="PF00440">
    <property type="entry name" value="TetR_N"/>
    <property type="match status" value="1"/>
</dbReference>
<keyword evidence="5" id="KW-1185">Reference proteome</keyword>
<dbReference type="SUPFAM" id="SSF46689">
    <property type="entry name" value="Homeodomain-like"/>
    <property type="match status" value="1"/>
</dbReference>
<dbReference type="Proteomes" id="UP000281738">
    <property type="component" value="Unassembled WGS sequence"/>
</dbReference>
<sequence length="214" mass="23064">MSPASLRRRLTGSSRRALLDAAQAQFTEHGYRGTSLDAVVAAADLTKGALYHHFSGKQAVFEAVFAQVEADATQTVRDAVAGVDDPWEAALAGLRAFLVVVRQPTYQRVVMQEGPAILGHERFREQEERSSYSLVREVVGRVLEVSGDDLDDAMRETFSRIIFGAVQAAGEDVSTAPDPAAAVRRVEAAIGFLLLGVRQLAEQGVTLTDPGQPD</sequence>
<evidence type="ECO:0000313" key="5">
    <source>
        <dbReference type="Proteomes" id="UP000281738"/>
    </source>
</evidence>